<gene>
    <name evidence="2" type="ORF">WN51_09252</name>
</gene>
<name>A0A0N0BIF5_9HYME</name>
<sequence>MEEPNKRDRVPGNATPTRGLPHHESRDPNQPIANFRCNSVASEEARFPGLLPLKSLSVIKQCKKERKGNQLVTDFDESENKEQRETLLLCILIESERCSQLELDHRSDEVSTRMRVSVYNSCSPSVRFKIITTRSALKFVTPVYYSVAIAIMQEKKDSLKLALRCFFLPLLNFEQSCGIHPNSFMMNVK</sequence>
<feature type="region of interest" description="Disordered" evidence="1">
    <location>
        <begin position="1"/>
        <end position="32"/>
    </location>
</feature>
<reference evidence="2 3" key="1">
    <citation type="submission" date="2015-07" db="EMBL/GenBank/DDBJ databases">
        <title>The genome of Melipona quadrifasciata.</title>
        <authorList>
            <person name="Pan H."/>
            <person name="Kapheim K."/>
        </authorList>
    </citation>
    <scope>NUCLEOTIDE SEQUENCE [LARGE SCALE GENOMIC DNA]</scope>
    <source>
        <strain evidence="2">0111107301</strain>
        <tissue evidence="2">Whole body</tissue>
    </source>
</reference>
<dbReference type="AlphaFoldDB" id="A0A0N0BIF5"/>
<feature type="compositionally biased region" description="Basic and acidic residues" evidence="1">
    <location>
        <begin position="1"/>
        <end position="10"/>
    </location>
</feature>
<accession>A0A0N0BIF5</accession>
<evidence type="ECO:0000256" key="1">
    <source>
        <dbReference type="SAM" id="MobiDB-lite"/>
    </source>
</evidence>
<keyword evidence="3" id="KW-1185">Reference proteome</keyword>
<dbReference type="Proteomes" id="UP000053105">
    <property type="component" value="Unassembled WGS sequence"/>
</dbReference>
<proteinExistence type="predicted"/>
<protein>
    <submittedName>
        <fullName evidence="2">Uncharacterized protein</fullName>
    </submittedName>
</protein>
<evidence type="ECO:0000313" key="3">
    <source>
        <dbReference type="Proteomes" id="UP000053105"/>
    </source>
</evidence>
<dbReference type="OrthoDB" id="10039049at2759"/>
<dbReference type="EMBL" id="KQ435729">
    <property type="protein sequence ID" value="KOX77588.1"/>
    <property type="molecule type" value="Genomic_DNA"/>
</dbReference>
<evidence type="ECO:0000313" key="2">
    <source>
        <dbReference type="EMBL" id="KOX77588.1"/>
    </source>
</evidence>
<organism evidence="2 3">
    <name type="scientific">Melipona quadrifasciata</name>
    <dbReference type="NCBI Taxonomy" id="166423"/>
    <lineage>
        <taxon>Eukaryota</taxon>
        <taxon>Metazoa</taxon>
        <taxon>Ecdysozoa</taxon>
        <taxon>Arthropoda</taxon>
        <taxon>Hexapoda</taxon>
        <taxon>Insecta</taxon>
        <taxon>Pterygota</taxon>
        <taxon>Neoptera</taxon>
        <taxon>Endopterygota</taxon>
        <taxon>Hymenoptera</taxon>
        <taxon>Apocrita</taxon>
        <taxon>Aculeata</taxon>
        <taxon>Apoidea</taxon>
        <taxon>Anthophila</taxon>
        <taxon>Apidae</taxon>
        <taxon>Melipona</taxon>
    </lineage>
</organism>